<accession>A0A061RJG7</accession>
<dbReference type="EMBL" id="GBEZ01012840">
    <property type="protein sequence ID" value="JAC73087.1"/>
    <property type="molecule type" value="Transcribed_RNA"/>
</dbReference>
<evidence type="ECO:0000256" key="1">
    <source>
        <dbReference type="SAM" id="Phobius"/>
    </source>
</evidence>
<evidence type="ECO:0000313" key="2">
    <source>
        <dbReference type="EMBL" id="JAC73087.1"/>
    </source>
</evidence>
<protein>
    <submittedName>
        <fullName evidence="2">Uncharacterized protein</fullName>
    </submittedName>
</protein>
<organism evidence="2">
    <name type="scientific">Tetraselmis sp. GSL018</name>
    <dbReference type="NCBI Taxonomy" id="582737"/>
    <lineage>
        <taxon>Eukaryota</taxon>
        <taxon>Viridiplantae</taxon>
        <taxon>Chlorophyta</taxon>
        <taxon>core chlorophytes</taxon>
        <taxon>Chlorodendrophyceae</taxon>
        <taxon>Chlorodendrales</taxon>
        <taxon>Chlorodendraceae</taxon>
        <taxon>Tetraselmis</taxon>
    </lineage>
</organism>
<reference evidence="2" key="1">
    <citation type="submission" date="2014-05" db="EMBL/GenBank/DDBJ databases">
        <title>The transcriptome of the halophilic microalga Tetraselmis sp. GSL018 isolated from the Great Salt Lake, Utah.</title>
        <authorList>
            <person name="Jinkerson R.E."/>
            <person name="D'Adamo S."/>
            <person name="Posewitz M.C."/>
        </authorList>
    </citation>
    <scope>NUCLEOTIDE SEQUENCE</scope>
    <source>
        <strain evidence="2">GSL018</strain>
    </source>
</reference>
<keyword evidence="1" id="KW-1133">Transmembrane helix</keyword>
<feature type="non-terminal residue" evidence="2">
    <location>
        <position position="1"/>
    </location>
</feature>
<feature type="transmembrane region" description="Helical" evidence="1">
    <location>
        <begin position="47"/>
        <end position="67"/>
    </location>
</feature>
<name>A0A061RJG7_9CHLO</name>
<sequence length="103" mass="11308">EAHPKTISNGLEKSGTEWKAGMGVEQVLTSAFHCCTFPLSILISMSLVPSLPLYLTISLSLLSIFMYQEGCSQTSRFFPSQANRVEMRISNPVRGPTTLNPCL</sequence>
<dbReference type="AlphaFoldDB" id="A0A061RJG7"/>
<keyword evidence="1" id="KW-0812">Transmembrane</keyword>
<proteinExistence type="predicted"/>
<gene>
    <name evidence="2" type="ORF">TSPGSL018_29763</name>
</gene>
<keyword evidence="1" id="KW-0472">Membrane</keyword>